<gene>
    <name evidence="3" type="ORF">ACFQJ7_07675</name>
</gene>
<evidence type="ECO:0000313" key="4">
    <source>
        <dbReference type="Proteomes" id="UP001596414"/>
    </source>
</evidence>
<proteinExistence type="predicted"/>
<keyword evidence="2" id="KW-0472">Membrane</keyword>
<comment type="caution">
    <text evidence="3">The sequence shown here is derived from an EMBL/GenBank/DDBJ whole genome shotgun (WGS) entry which is preliminary data.</text>
</comment>
<dbReference type="Proteomes" id="UP001596414">
    <property type="component" value="Unassembled WGS sequence"/>
</dbReference>
<keyword evidence="2" id="KW-1133">Transmembrane helix</keyword>
<sequence length="1185" mass="129482">MTNDNSIPRKIGQLTSSERAMVPLAVIGAFLLISSLLIVGYIDTRAEPDTDVDATLALDRTEATMQTVIRDSTQRAAEMAAAEPLTSTADSPWGNILTRSSGAFSGNPFENYLRGLIYMEVKQDLGIAGQEERQVTTHVTLPAVNNPDEFGAAIRRVNITDNGTELTVRLSNVTITATYAGEVIEQRELTIEVTVLTPVLELHKKVSTYQHAIDKAAVTEQGFKQRFNARTYAIGWARGWAQNYQAPIAEVLANRHIEPSANSALYRTQQDVFGAADPDLKNAVRLGWACMALKDGKATADVYTGEQNNTNSAAFPFERARNKTSRSQTIDTPSGIGNLCDGAQSLLAQTTDNKPQTPTVTDLFDGPNRLQETKTIEVGESAFLPLTEMRNSTANASFEKAIQRIFTIEGSVDANIDISGYLDFDIDCTRAYRGGPVSREGSHYVTTTNREELKHDDNQYYEYDSQVTVAVTAQRTCHKRGANETIQKRDTDSYSLDISTTVGEQSVSPTAKIDEVNPSSQIDSEHKYDPGPSKWGKFNNYDGAKDEVTRAFFGGINTGAHEQWLSSMLERANYAEYPPSDRVFEKTKTVELDPDKFLSEFKLTAKLTDDIVDLQAIAANISAEYERREIVTGNPTSQLLDAVAVELKDRYIDKQGKPYENVGEKVIYETRYQYYLTLVNHLNDLAAAHETATSELDNRIAKIDNSLRNATRFLTQGIQQQETDPDAFATSELTDSISYEVSGAPTYLRAGQTVDTERVPAVDQGTTFAPMAIKNENAVEMPYDKVIDGILTKAIAAIFGRTSTPDAEVTFRMAGDVLAAGELAVDAHKQAEHVNRQDTYLSDLETFEHDIKAFETNVNEALDAFSREVATHTVTRLYPSAPVECLLSSSVTVDRPSEKRTCHNHSAEHNGLESIVTDARVAVEDAVNNSLNPYDTETAALLVGSGNATEYIVDNVTRQLADGEYYEYNAFEERYNSSQWTPLVGAAVRSSVIHASGRSVKIGSAKQAKKIDERIQAALGTATTDLVKERVSRAGEAIGTAVGERWLGNTDRTVNRAARVPAGLPLLPIPGQWVATTNAWVIDVAGEYARFEVSATIGTPADGPQLTYVRENHTVSYEIGGVERTLGSVDAITFDSQSVLVVITPPGVGVGDRDSENPECSPTYPSVGAIDPAYSANCTEDTKGG</sequence>
<dbReference type="AlphaFoldDB" id="A0ABD5X9S4"/>
<organism evidence="3 4">
    <name type="scientific">Halovenus rubra</name>
    <dbReference type="NCBI Taxonomy" id="869890"/>
    <lineage>
        <taxon>Archaea</taxon>
        <taxon>Methanobacteriati</taxon>
        <taxon>Methanobacteriota</taxon>
        <taxon>Stenosarchaea group</taxon>
        <taxon>Halobacteria</taxon>
        <taxon>Halobacteriales</taxon>
        <taxon>Haloarculaceae</taxon>
        <taxon>Halovenus</taxon>
    </lineage>
</organism>
<evidence type="ECO:0000256" key="2">
    <source>
        <dbReference type="SAM" id="Phobius"/>
    </source>
</evidence>
<dbReference type="Pfam" id="PF23957">
    <property type="entry name" value="DUF7286"/>
    <property type="match status" value="1"/>
</dbReference>
<accession>A0ABD5X9S4</accession>
<dbReference type="EMBL" id="JBHSZQ010000011">
    <property type="protein sequence ID" value="MFC7125920.1"/>
    <property type="molecule type" value="Genomic_DNA"/>
</dbReference>
<evidence type="ECO:0000313" key="3">
    <source>
        <dbReference type="EMBL" id="MFC7125920.1"/>
    </source>
</evidence>
<dbReference type="RefSeq" id="WP_267638069.1">
    <property type="nucleotide sequence ID" value="NZ_JAODIY010000011.1"/>
</dbReference>
<feature type="compositionally biased region" description="Polar residues" evidence="1">
    <location>
        <begin position="500"/>
        <end position="509"/>
    </location>
</feature>
<protein>
    <submittedName>
        <fullName evidence="3">Uncharacterized protein</fullName>
    </submittedName>
</protein>
<feature type="transmembrane region" description="Helical" evidence="2">
    <location>
        <begin position="21"/>
        <end position="42"/>
    </location>
</feature>
<evidence type="ECO:0000256" key="1">
    <source>
        <dbReference type="SAM" id="MobiDB-lite"/>
    </source>
</evidence>
<keyword evidence="2" id="KW-0812">Transmembrane</keyword>
<reference evidence="3 4" key="1">
    <citation type="journal article" date="2014" name="Int. J. Syst. Evol. Microbiol.">
        <title>Complete genome sequence of Corynebacterium casei LMG S-19264T (=DSM 44701T), isolated from a smear-ripened cheese.</title>
        <authorList>
            <consortium name="US DOE Joint Genome Institute (JGI-PGF)"/>
            <person name="Walter F."/>
            <person name="Albersmeier A."/>
            <person name="Kalinowski J."/>
            <person name="Ruckert C."/>
        </authorList>
    </citation>
    <scope>NUCLEOTIDE SEQUENCE [LARGE SCALE GENOMIC DNA]</scope>
    <source>
        <strain evidence="3 4">CGMCC 4.7215</strain>
    </source>
</reference>
<name>A0ABD5X9S4_9EURY</name>
<feature type="region of interest" description="Disordered" evidence="1">
    <location>
        <begin position="500"/>
        <end position="535"/>
    </location>
</feature>
<dbReference type="InterPro" id="IPR055710">
    <property type="entry name" value="DUF7286"/>
</dbReference>